<dbReference type="STRING" id="56458.SB85_06635"/>
<dbReference type="SFLD" id="SFLDS00019">
    <property type="entry name" value="Glutathione_Transferase_(cytos"/>
    <property type="match status" value="1"/>
</dbReference>
<dbReference type="Pfam" id="PF00043">
    <property type="entry name" value="GST_C"/>
    <property type="match status" value="1"/>
</dbReference>
<evidence type="ECO:0000259" key="1">
    <source>
        <dbReference type="PROSITE" id="PS50404"/>
    </source>
</evidence>
<evidence type="ECO:0000313" key="3">
    <source>
        <dbReference type="Proteomes" id="UP000247346"/>
    </source>
</evidence>
<dbReference type="PANTHER" id="PTHR44051">
    <property type="entry name" value="GLUTATHIONE S-TRANSFERASE-RELATED"/>
    <property type="match status" value="1"/>
</dbReference>
<dbReference type="SUPFAM" id="SSF52833">
    <property type="entry name" value="Thioredoxin-like"/>
    <property type="match status" value="1"/>
</dbReference>
<dbReference type="InterPro" id="IPR004045">
    <property type="entry name" value="Glutathione_S-Trfase_N"/>
</dbReference>
<evidence type="ECO:0000313" key="2">
    <source>
        <dbReference type="EMBL" id="PPU79816.1"/>
    </source>
</evidence>
<dbReference type="AlphaFoldDB" id="A0A2P5YYL3"/>
<protein>
    <submittedName>
        <fullName evidence="2">Glutathione S-transferase family protein</fullName>
    </submittedName>
</protein>
<dbReference type="OrthoDB" id="5740960at2"/>
<reference evidence="2 3" key="1">
    <citation type="submission" date="2016-08" db="EMBL/GenBank/DDBJ databases">
        <authorList>
            <person name="Seilhamer J.J."/>
        </authorList>
    </citation>
    <scope>NUCLEOTIDE SEQUENCE [LARGE SCALE GENOMIC DNA]</scope>
    <source>
        <strain evidence="2 3">CFBP4641</strain>
    </source>
</reference>
<comment type="caution">
    <text evidence="2">The sequence shown here is derived from an EMBL/GenBank/DDBJ whole genome shotgun (WGS) entry which is preliminary data.</text>
</comment>
<dbReference type="SFLD" id="SFLDG01150">
    <property type="entry name" value="Main.1:_Beta-like"/>
    <property type="match status" value="1"/>
</dbReference>
<feature type="domain" description="GST N-terminal" evidence="1">
    <location>
        <begin position="2"/>
        <end position="82"/>
    </location>
</feature>
<dbReference type="InterPro" id="IPR036282">
    <property type="entry name" value="Glutathione-S-Trfase_C_sf"/>
</dbReference>
<dbReference type="CDD" id="cd03046">
    <property type="entry name" value="GST_N_GTT1_like"/>
    <property type="match status" value="1"/>
</dbReference>
<dbReference type="InterPro" id="IPR036249">
    <property type="entry name" value="Thioredoxin-like_sf"/>
</dbReference>
<dbReference type="SFLD" id="SFLDG00358">
    <property type="entry name" value="Main_(cytGST)"/>
    <property type="match status" value="1"/>
</dbReference>
<organism evidence="2 3">
    <name type="scientific">Xanthomonas sacchari</name>
    <dbReference type="NCBI Taxonomy" id="56458"/>
    <lineage>
        <taxon>Bacteria</taxon>
        <taxon>Pseudomonadati</taxon>
        <taxon>Pseudomonadota</taxon>
        <taxon>Gammaproteobacteria</taxon>
        <taxon>Lysobacterales</taxon>
        <taxon>Lysobacteraceae</taxon>
        <taxon>Xanthomonas</taxon>
    </lineage>
</organism>
<dbReference type="PANTHER" id="PTHR44051:SF21">
    <property type="entry name" value="GLUTATHIONE S-TRANSFERASE FAMILY PROTEIN"/>
    <property type="match status" value="1"/>
</dbReference>
<dbReference type="Pfam" id="PF13409">
    <property type="entry name" value="GST_N_2"/>
    <property type="match status" value="1"/>
</dbReference>
<dbReference type="PROSITE" id="PS50404">
    <property type="entry name" value="GST_NTER"/>
    <property type="match status" value="1"/>
</dbReference>
<name>A0A2P5YYL3_9XANT</name>
<dbReference type="Gene3D" id="1.20.1050.10">
    <property type="match status" value="1"/>
</dbReference>
<dbReference type="SUPFAM" id="SSF47616">
    <property type="entry name" value="GST C-terminal domain-like"/>
    <property type="match status" value="1"/>
</dbReference>
<dbReference type="GeneID" id="93878224"/>
<accession>A0A2P5YYL3</accession>
<dbReference type="CDD" id="cd03207">
    <property type="entry name" value="GST_C_8"/>
    <property type="match status" value="1"/>
</dbReference>
<dbReference type="Proteomes" id="UP000247346">
    <property type="component" value="Unassembled WGS sequence"/>
</dbReference>
<sequence>MSHDLVLYTHPMSRGRIARWMLEETGLAYRAQILDYGTGMKAPAYLAINPMGKVPALVHGTTVVTENAAICAYLADLVPERQLAPPPGSPARGDYYRWLFLLAGPAEAFLTAKQHGTLAPAHSAGYGHGEDLLDMLEQGVAGREYLAGDRFSAADLYAAAFLGFYTRIGVLQARPAFVAFAQRHMARPAAQRAAAIDDALLAAHPNPFMPRPSAVPASA</sequence>
<dbReference type="EMBL" id="MDEK01000026">
    <property type="protein sequence ID" value="PPU79816.1"/>
    <property type="molecule type" value="Genomic_DNA"/>
</dbReference>
<dbReference type="InterPro" id="IPR040079">
    <property type="entry name" value="Glutathione_S-Trfase"/>
</dbReference>
<dbReference type="RefSeq" id="WP_029561763.1">
    <property type="nucleotide sequence ID" value="NZ_CP132343.1"/>
</dbReference>
<dbReference type="Gene3D" id="3.40.30.10">
    <property type="entry name" value="Glutaredoxin"/>
    <property type="match status" value="1"/>
</dbReference>
<proteinExistence type="predicted"/>
<dbReference type="InterPro" id="IPR004046">
    <property type="entry name" value="GST_C"/>
</dbReference>
<gene>
    <name evidence="2" type="ORF">XsacCFBP4641_20115</name>
</gene>
<dbReference type="GO" id="GO:0016740">
    <property type="term" value="F:transferase activity"/>
    <property type="evidence" value="ECO:0007669"/>
    <property type="project" value="UniProtKB-KW"/>
</dbReference>
<keyword evidence="2" id="KW-0808">Transferase</keyword>